<evidence type="ECO:0008006" key="3">
    <source>
        <dbReference type="Google" id="ProtNLM"/>
    </source>
</evidence>
<evidence type="ECO:0000313" key="1">
    <source>
        <dbReference type="EMBL" id="MCX3060404.1"/>
    </source>
</evidence>
<accession>A0ABT3TTP9</accession>
<sequence length="250" mass="26490">MTTTLDRLQSCGNERLRGAMIAANVTCEALAAHVGIDAKSAERWLALGRTPHARHAHAAAKLLHADPYHLWPAMAERRRSVVAPQAEVVASYTTRSTVPMELWRQVLDSASATLDLAVANLVFLAHVAGDLPALLAEKADAGVRVRIVIPETLTGRAAQIADALAVLADRPGIQLATHSGLVADVLRADDDLLVSTPVDGMVPSLAPVLHLRRLGPAPLTGCYMASLDHLVMSAEPYMPTPAVPLRAVSA</sequence>
<evidence type="ECO:0000313" key="2">
    <source>
        <dbReference type="Proteomes" id="UP001163064"/>
    </source>
</evidence>
<reference evidence="1" key="1">
    <citation type="submission" date="2022-10" db="EMBL/GenBank/DDBJ databases">
        <title>Streptomyces beihaiensis sp. nov., a chitin degrading actinobacterium, isolated from shrimp pond soil.</title>
        <authorList>
            <person name="Xie J."/>
            <person name="Shen N."/>
        </authorList>
    </citation>
    <scope>NUCLEOTIDE SEQUENCE</scope>
    <source>
        <strain evidence="1">GXMU-J5</strain>
    </source>
</reference>
<name>A0ABT3TTP9_9ACTN</name>
<gene>
    <name evidence="1" type="ORF">OFY01_11675</name>
</gene>
<dbReference type="RefSeq" id="WP_266598960.1">
    <property type="nucleotide sequence ID" value="NZ_JAPHNL010000102.1"/>
</dbReference>
<proteinExistence type="predicted"/>
<protein>
    <recommendedName>
        <fullName evidence="3">XRE family transcriptional regulator</fullName>
    </recommendedName>
</protein>
<keyword evidence="2" id="KW-1185">Reference proteome</keyword>
<dbReference type="Proteomes" id="UP001163064">
    <property type="component" value="Unassembled WGS sequence"/>
</dbReference>
<comment type="caution">
    <text evidence="1">The sequence shown here is derived from an EMBL/GenBank/DDBJ whole genome shotgun (WGS) entry which is preliminary data.</text>
</comment>
<dbReference type="EMBL" id="JAPHNL010000102">
    <property type="protein sequence ID" value="MCX3060404.1"/>
    <property type="molecule type" value="Genomic_DNA"/>
</dbReference>
<organism evidence="1 2">
    <name type="scientific">Streptomyces beihaiensis</name>
    <dbReference type="NCBI Taxonomy" id="2984495"/>
    <lineage>
        <taxon>Bacteria</taxon>
        <taxon>Bacillati</taxon>
        <taxon>Actinomycetota</taxon>
        <taxon>Actinomycetes</taxon>
        <taxon>Kitasatosporales</taxon>
        <taxon>Streptomycetaceae</taxon>
        <taxon>Streptomyces</taxon>
    </lineage>
</organism>